<evidence type="ECO:0000313" key="1">
    <source>
        <dbReference type="EMBL" id="KAI5679415.1"/>
    </source>
</evidence>
<sequence length="694" mass="79319">MAENHHHHHPPDKNKSFVKNGLCDDISLPSPRSPHSIMFSDTSSTDPLSSRSIEKESLDQSDELTSSHVRNVSQHIDRITDFLSTSDDKSNPPEVPDTVETFAKIIESRISKYNSGVSRSKSCKMTEEDSFFIEAVMRISKLTNAISEFPANSNTSQSLNRTSMVLQRAMAFLEEELRSLLEDSTPQDAAANNSNNNKFLKNSSFKTKNEQLADGSTLQEESDEYFSDDEYPGYSSEIVTKMKRIVSAMIAAGYENECCQVYTISRRNAFYEQLKKLEYEKINMDDIWRMNWDSLEGEIKRWINVVRSCSGTLFPGEKRLVQFVFASRPALSRGIFTNLARLEVIRLLDFPGAVSMTKRAAEKLFKFLDMHEALRDLIPALTDSCSDDWEEEIKLEISAACDRIGKAAVNIFCDLENSIKSDVAKTPVPGGAVHPLTRYVMNYMKYACEYKETLEQIFEQYEKLEQSAAGGTTVTPKFSHNTTPESDGESPHNSDTEQTPFSKQLVKVMDLLDSNLEAKSRLYRDISLGYVFLMNNGRYILQKVKGSSEIHHVMGDNWCRRRSTVVRQFHKNYQRETWVRLLHILSHEGIQLNGGKINKPLLKERFKNFNTVLEEIHKTQSTWVVSDEQLQSELQVAISAVVIPAYRSFLGRFKQYLESSKQVEKYIKYQPEDIETLIEGLFEGNYSSMARRRT</sequence>
<gene>
    <name evidence="1" type="ORF">M9H77_10365</name>
</gene>
<dbReference type="EMBL" id="CM044702">
    <property type="protein sequence ID" value="KAI5679415.1"/>
    <property type="molecule type" value="Genomic_DNA"/>
</dbReference>
<reference evidence="2" key="1">
    <citation type="journal article" date="2023" name="Nat. Plants">
        <title>Single-cell RNA sequencing provides a high-resolution roadmap for understanding the multicellular compartmentation of specialized metabolism.</title>
        <authorList>
            <person name="Sun S."/>
            <person name="Shen X."/>
            <person name="Li Y."/>
            <person name="Li Y."/>
            <person name="Wang S."/>
            <person name="Li R."/>
            <person name="Zhang H."/>
            <person name="Shen G."/>
            <person name="Guo B."/>
            <person name="Wei J."/>
            <person name="Xu J."/>
            <person name="St-Pierre B."/>
            <person name="Chen S."/>
            <person name="Sun C."/>
        </authorList>
    </citation>
    <scope>NUCLEOTIDE SEQUENCE [LARGE SCALE GENOMIC DNA]</scope>
</reference>
<proteinExistence type="predicted"/>
<name>A0ACC0C397_CATRO</name>
<protein>
    <submittedName>
        <fullName evidence="1">Uncharacterized protein</fullName>
    </submittedName>
</protein>
<dbReference type="Proteomes" id="UP001060085">
    <property type="component" value="Linkage Group LG02"/>
</dbReference>
<comment type="caution">
    <text evidence="1">The sequence shown here is derived from an EMBL/GenBank/DDBJ whole genome shotgun (WGS) entry which is preliminary data.</text>
</comment>
<keyword evidence="2" id="KW-1185">Reference proteome</keyword>
<accession>A0ACC0C397</accession>
<organism evidence="1 2">
    <name type="scientific">Catharanthus roseus</name>
    <name type="common">Madagascar periwinkle</name>
    <name type="synonym">Vinca rosea</name>
    <dbReference type="NCBI Taxonomy" id="4058"/>
    <lineage>
        <taxon>Eukaryota</taxon>
        <taxon>Viridiplantae</taxon>
        <taxon>Streptophyta</taxon>
        <taxon>Embryophyta</taxon>
        <taxon>Tracheophyta</taxon>
        <taxon>Spermatophyta</taxon>
        <taxon>Magnoliopsida</taxon>
        <taxon>eudicotyledons</taxon>
        <taxon>Gunneridae</taxon>
        <taxon>Pentapetalae</taxon>
        <taxon>asterids</taxon>
        <taxon>lamiids</taxon>
        <taxon>Gentianales</taxon>
        <taxon>Apocynaceae</taxon>
        <taxon>Rauvolfioideae</taxon>
        <taxon>Vinceae</taxon>
        <taxon>Catharanthinae</taxon>
        <taxon>Catharanthus</taxon>
    </lineage>
</organism>
<evidence type="ECO:0000313" key="2">
    <source>
        <dbReference type="Proteomes" id="UP001060085"/>
    </source>
</evidence>